<dbReference type="Proteomes" id="UP000799436">
    <property type="component" value="Unassembled WGS sequence"/>
</dbReference>
<proteinExistence type="predicted"/>
<protein>
    <submittedName>
        <fullName evidence="1">Uncharacterized protein</fullName>
    </submittedName>
</protein>
<sequence>MQHTYMDSHRLYDLAHESSVSSASFAYGIHAGEDRQMAQCPEMAFLWKRIHAHEQYGLHLRPGHDRGGSFGAGSGP</sequence>
<organism evidence="1 2">
    <name type="scientific">Teratosphaeria nubilosa</name>
    <dbReference type="NCBI Taxonomy" id="161662"/>
    <lineage>
        <taxon>Eukaryota</taxon>
        <taxon>Fungi</taxon>
        <taxon>Dikarya</taxon>
        <taxon>Ascomycota</taxon>
        <taxon>Pezizomycotina</taxon>
        <taxon>Dothideomycetes</taxon>
        <taxon>Dothideomycetidae</taxon>
        <taxon>Mycosphaerellales</taxon>
        <taxon>Teratosphaeriaceae</taxon>
        <taxon>Teratosphaeria</taxon>
    </lineage>
</organism>
<name>A0A6G1LGH3_9PEZI</name>
<dbReference type="AlphaFoldDB" id="A0A6G1LGH3"/>
<dbReference type="EMBL" id="ML995818">
    <property type="protein sequence ID" value="KAF2771720.1"/>
    <property type="molecule type" value="Genomic_DNA"/>
</dbReference>
<gene>
    <name evidence="1" type="ORF">EJ03DRAFT_22606</name>
</gene>
<evidence type="ECO:0000313" key="2">
    <source>
        <dbReference type="Proteomes" id="UP000799436"/>
    </source>
</evidence>
<keyword evidence="2" id="KW-1185">Reference proteome</keyword>
<accession>A0A6G1LGH3</accession>
<reference evidence="1" key="1">
    <citation type="journal article" date="2020" name="Stud. Mycol.">
        <title>101 Dothideomycetes genomes: a test case for predicting lifestyles and emergence of pathogens.</title>
        <authorList>
            <person name="Haridas S."/>
            <person name="Albert R."/>
            <person name="Binder M."/>
            <person name="Bloem J."/>
            <person name="Labutti K."/>
            <person name="Salamov A."/>
            <person name="Andreopoulos B."/>
            <person name="Baker S."/>
            <person name="Barry K."/>
            <person name="Bills G."/>
            <person name="Bluhm B."/>
            <person name="Cannon C."/>
            <person name="Castanera R."/>
            <person name="Culley D."/>
            <person name="Daum C."/>
            <person name="Ezra D."/>
            <person name="Gonzalez J."/>
            <person name="Henrissat B."/>
            <person name="Kuo A."/>
            <person name="Liang C."/>
            <person name="Lipzen A."/>
            <person name="Lutzoni F."/>
            <person name="Magnuson J."/>
            <person name="Mondo S."/>
            <person name="Nolan M."/>
            <person name="Ohm R."/>
            <person name="Pangilinan J."/>
            <person name="Park H.-J."/>
            <person name="Ramirez L."/>
            <person name="Alfaro M."/>
            <person name="Sun H."/>
            <person name="Tritt A."/>
            <person name="Yoshinaga Y."/>
            <person name="Zwiers L.-H."/>
            <person name="Turgeon B."/>
            <person name="Goodwin S."/>
            <person name="Spatafora J."/>
            <person name="Crous P."/>
            <person name="Grigoriev I."/>
        </authorList>
    </citation>
    <scope>NUCLEOTIDE SEQUENCE</scope>
    <source>
        <strain evidence="1">CBS 116005</strain>
    </source>
</reference>
<evidence type="ECO:0000313" key="1">
    <source>
        <dbReference type="EMBL" id="KAF2771720.1"/>
    </source>
</evidence>